<sequence>MQRLFRSAALCIAGCGRTQAPPEHTGRLRGSIAAEATGDGSVAKFRILVRMMDVITVAHLADSNATITAMSWSDDVCSEALPDDSLSEMQMLARIRLRQVGAWGTPIFPRCHP</sequence>
<name>A0A2P7B3R2_9HYPH</name>
<accession>A0A2P7B3R2</accession>
<proteinExistence type="predicted"/>
<dbReference type="Proteomes" id="UP000241764">
    <property type="component" value="Unassembled WGS sequence"/>
</dbReference>
<gene>
    <name evidence="1" type="ORF">CU103_24415</name>
</gene>
<comment type="caution">
    <text evidence="1">The sequence shown here is derived from an EMBL/GenBank/DDBJ whole genome shotgun (WGS) entry which is preliminary data.</text>
</comment>
<organism evidence="1 2">
    <name type="scientific">Phyllobacterium sophorae</name>
    <dbReference type="NCBI Taxonomy" id="1520277"/>
    <lineage>
        <taxon>Bacteria</taxon>
        <taxon>Pseudomonadati</taxon>
        <taxon>Pseudomonadota</taxon>
        <taxon>Alphaproteobacteria</taxon>
        <taxon>Hyphomicrobiales</taxon>
        <taxon>Phyllobacteriaceae</taxon>
        <taxon>Phyllobacterium</taxon>
    </lineage>
</organism>
<keyword evidence="2" id="KW-1185">Reference proteome</keyword>
<reference evidence="2" key="1">
    <citation type="submission" date="2017-11" db="EMBL/GenBank/DDBJ databases">
        <authorList>
            <person name="Kuznetsova I."/>
            <person name="Sazanova A."/>
            <person name="Chirak E."/>
            <person name="Safronova V."/>
            <person name="Willems A."/>
        </authorList>
    </citation>
    <scope>NUCLEOTIDE SEQUENCE [LARGE SCALE GENOMIC DNA]</scope>
    <source>
        <strain evidence="2">CCBAU 03422</strain>
    </source>
</reference>
<evidence type="ECO:0000313" key="1">
    <source>
        <dbReference type="EMBL" id="PSH61103.1"/>
    </source>
</evidence>
<dbReference type="AlphaFoldDB" id="A0A2P7B3R2"/>
<evidence type="ECO:0000313" key="2">
    <source>
        <dbReference type="Proteomes" id="UP000241764"/>
    </source>
</evidence>
<protein>
    <submittedName>
        <fullName evidence="1">Uncharacterized protein</fullName>
    </submittedName>
</protein>
<dbReference type="EMBL" id="PGGM01000014">
    <property type="protein sequence ID" value="PSH61103.1"/>
    <property type="molecule type" value="Genomic_DNA"/>
</dbReference>